<dbReference type="SUPFAM" id="SSF47781">
    <property type="entry name" value="RuvA domain 2-like"/>
    <property type="match status" value="1"/>
</dbReference>
<comment type="cofactor">
    <cofactor evidence="14">
        <name>Mg(2+)</name>
        <dbReference type="ChEBI" id="CHEBI:18420"/>
    </cofactor>
    <cofactor evidence="14">
        <name>Mn(2+)</name>
        <dbReference type="ChEBI" id="CHEBI:29035"/>
    </cofactor>
</comment>
<evidence type="ECO:0000256" key="7">
    <source>
        <dbReference type="ARBA" id="ARBA00022763"/>
    </source>
</evidence>
<evidence type="ECO:0000256" key="9">
    <source>
        <dbReference type="ARBA" id="ARBA00022842"/>
    </source>
</evidence>
<dbReference type="Pfam" id="PF14520">
    <property type="entry name" value="HHH_5"/>
    <property type="match status" value="1"/>
</dbReference>
<dbReference type="Pfam" id="PF03119">
    <property type="entry name" value="DNA_ligase_ZBD"/>
    <property type="match status" value="1"/>
</dbReference>
<feature type="binding site" evidence="14">
    <location>
        <position position="434"/>
    </location>
    <ligand>
        <name>Zn(2+)</name>
        <dbReference type="ChEBI" id="CHEBI:29105"/>
    </ligand>
</feature>
<dbReference type="InterPro" id="IPR012340">
    <property type="entry name" value="NA-bd_OB-fold"/>
</dbReference>
<dbReference type="EMBL" id="PDEP01000006">
    <property type="protein sequence ID" value="PEN07078.1"/>
    <property type="molecule type" value="Genomic_DNA"/>
</dbReference>
<evidence type="ECO:0000256" key="1">
    <source>
        <dbReference type="ARBA" id="ARBA00004067"/>
    </source>
</evidence>
<dbReference type="SMART" id="SM00532">
    <property type="entry name" value="LIGANc"/>
    <property type="match status" value="1"/>
</dbReference>
<dbReference type="InterPro" id="IPR010994">
    <property type="entry name" value="RuvA_2-like"/>
</dbReference>
<comment type="function">
    <text evidence="1 14">DNA ligase that catalyzes the formation of phosphodiester linkages between 5'-phosphoryl and 3'-hydroxyl groups in double-stranded DNA using NAD as a coenzyme and as the energy source for the reaction. It is essential for DNA replication and repair of damaged DNA.</text>
</comment>
<evidence type="ECO:0000259" key="16">
    <source>
        <dbReference type="PROSITE" id="PS50172"/>
    </source>
</evidence>
<comment type="similarity">
    <text evidence="13 14">Belongs to the NAD-dependent DNA ligase family. LigA subfamily.</text>
</comment>
<evidence type="ECO:0000313" key="18">
    <source>
        <dbReference type="Proteomes" id="UP000221024"/>
    </source>
</evidence>
<dbReference type="PANTHER" id="PTHR23389:SF9">
    <property type="entry name" value="DNA LIGASE"/>
    <property type="match status" value="1"/>
</dbReference>
<dbReference type="HAMAP" id="MF_01588">
    <property type="entry name" value="DNA_ligase_A"/>
    <property type="match status" value="1"/>
</dbReference>
<evidence type="ECO:0000256" key="11">
    <source>
        <dbReference type="ARBA" id="ARBA00023204"/>
    </source>
</evidence>
<keyword evidence="9 14" id="KW-0460">Magnesium</keyword>
<dbReference type="GO" id="GO:0003677">
    <property type="term" value="F:DNA binding"/>
    <property type="evidence" value="ECO:0007669"/>
    <property type="project" value="InterPro"/>
</dbReference>
<evidence type="ECO:0000256" key="8">
    <source>
        <dbReference type="ARBA" id="ARBA00022833"/>
    </source>
</evidence>
<dbReference type="GO" id="GO:0003911">
    <property type="term" value="F:DNA ligase (NAD+) activity"/>
    <property type="evidence" value="ECO:0007669"/>
    <property type="project" value="UniProtKB-UniRule"/>
</dbReference>
<keyword evidence="14" id="KW-0464">Manganese</keyword>
<evidence type="ECO:0000256" key="15">
    <source>
        <dbReference type="SAM" id="MobiDB-lite"/>
    </source>
</evidence>
<dbReference type="AlphaFoldDB" id="A0A2H3P5M7"/>
<dbReference type="NCBIfam" id="TIGR00575">
    <property type="entry name" value="dnlj"/>
    <property type="match status" value="1"/>
</dbReference>
<evidence type="ECO:0000256" key="6">
    <source>
        <dbReference type="ARBA" id="ARBA00022723"/>
    </source>
</evidence>
<comment type="caution">
    <text evidence="17">The sequence shown here is derived from an EMBL/GenBank/DDBJ whole genome shotgun (WGS) entry which is preliminary data.</text>
</comment>
<keyword evidence="7 14" id="KW-0227">DNA damage</keyword>
<feature type="binding site" evidence="14">
    <location>
        <position position="437"/>
    </location>
    <ligand>
        <name>Zn(2+)</name>
        <dbReference type="ChEBI" id="CHEBI:29105"/>
    </ligand>
</feature>
<dbReference type="InterPro" id="IPR036420">
    <property type="entry name" value="BRCT_dom_sf"/>
</dbReference>
<dbReference type="Proteomes" id="UP000221024">
    <property type="component" value="Unassembled WGS sequence"/>
</dbReference>
<dbReference type="SUPFAM" id="SSF50249">
    <property type="entry name" value="Nucleic acid-binding proteins"/>
    <property type="match status" value="1"/>
</dbReference>
<evidence type="ECO:0000256" key="10">
    <source>
        <dbReference type="ARBA" id="ARBA00023027"/>
    </source>
</evidence>
<dbReference type="Gene3D" id="1.10.287.610">
    <property type="entry name" value="Helix hairpin bin"/>
    <property type="match status" value="1"/>
</dbReference>
<dbReference type="InterPro" id="IPR001679">
    <property type="entry name" value="DNA_ligase"/>
</dbReference>
<feature type="active site" description="N6-AMP-lysine intermediate" evidence="14">
    <location>
        <position position="141"/>
    </location>
</feature>
<dbReference type="GO" id="GO:0006281">
    <property type="term" value="P:DNA repair"/>
    <property type="evidence" value="ECO:0007669"/>
    <property type="project" value="UniProtKB-KW"/>
</dbReference>
<dbReference type="Gene3D" id="1.10.150.20">
    <property type="entry name" value="5' to 3' exonuclease, C-terminal subdomain"/>
    <property type="match status" value="2"/>
</dbReference>
<dbReference type="Gene3D" id="3.30.470.30">
    <property type="entry name" value="DNA ligase/mRNA capping enzyme"/>
    <property type="match status" value="1"/>
</dbReference>
<dbReference type="InterPro" id="IPR004149">
    <property type="entry name" value="Znf_DNAligase_C4"/>
</dbReference>
<dbReference type="Gene3D" id="6.20.10.30">
    <property type="match status" value="1"/>
</dbReference>
<feature type="binding site" evidence="14">
    <location>
        <position position="452"/>
    </location>
    <ligand>
        <name>Zn(2+)</name>
        <dbReference type="ChEBI" id="CHEBI:29105"/>
    </ligand>
</feature>
<comment type="catalytic activity">
    <reaction evidence="12 14">
        <text>NAD(+) + (deoxyribonucleotide)n-3'-hydroxyl + 5'-phospho-(deoxyribonucleotide)m = (deoxyribonucleotide)n+m + AMP + beta-nicotinamide D-nucleotide.</text>
        <dbReference type="EC" id="6.5.1.2"/>
    </reaction>
</comment>
<keyword evidence="10 14" id="KW-0520">NAD</keyword>
<dbReference type="NCBIfam" id="NF005932">
    <property type="entry name" value="PRK07956.1"/>
    <property type="match status" value="1"/>
</dbReference>
<dbReference type="PROSITE" id="PS01055">
    <property type="entry name" value="DNA_LIGASE_N1"/>
    <property type="match status" value="1"/>
</dbReference>
<evidence type="ECO:0000256" key="13">
    <source>
        <dbReference type="ARBA" id="ARBA00060881"/>
    </source>
</evidence>
<dbReference type="InterPro" id="IPR004150">
    <property type="entry name" value="NAD_DNA_ligase_OB"/>
</dbReference>
<keyword evidence="18" id="KW-1185">Reference proteome</keyword>
<feature type="binding site" evidence="14">
    <location>
        <position position="457"/>
    </location>
    <ligand>
        <name>Zn(2+)</name>
        <dbReference type="ChEBI" id="CHEBI:29105"/>
    </ligand>
</feature>
<dbReference type="Gene3D" id="2.40.50.140">
    <property type="entry name" value="Nucleic acid-binding proteins"/>
    <property type="match status" value="1"/>
</dbReference>
<sequence length="704" mass="77737">MDTLASTRSVQERLDNLSWDNLTRETAEALYEALVPVVRAHDERYYRHDDPLIPDSEYDRLFQALQRIEARFPALQRDDSPTQRVGFDPLDAFEKHTHPEPLLSLSNAFDAGDVREWYARCQRGLADAFGDTTPAVVAELKIDGLAVALTYTDGELTLAATRGNGEQGENITRNVRTIRRIPLALNGEHEAPASMEVRGEVFMRKSEFEALNDRLRNEDEQPFANPRNAAAGSLRQLDPSVTARRPLSFFTYGQGPTNGPVPDTHSTVLEQLESYGLPMNPHWTRFDDIEAAVDFCTGWVEQRESLDYEIDGVVLKIDRHDYQEELGAIANAPRWAVAFKFPAREATTTLIDIEVNVGRTGVVKPEAVLEPVGIGGVTVSQATLHNEDYIAERDIRIGDTVVVKRAGDVIPQVVRPVVEARTGQNEPWTFPERCPVCNSELVRLPDEADVYCLNTECPAQFKRLVEHFVSRNAMDIEGLGERVAAQLVDTERVQQLDDLYRLTTDDLISLEGFAEKSAQNLVDAIAASKERPLSRLVFALGIRHVGRTVAEQVVSAVPSMEVLAEQSVEELEAIDGIGPVIAESIYDWFAVNDNRALVDALREVGVNTERLPEEEPADEQPLDGLTFVLTGALPSLTRREATKRIEQAGGRVTSSVSGNTDYLVAGENPGSKYDDAEARGVPVLDESGLLDLLGDASRSGAASD</sequence>
<protein>
    <recommendedName>
        <fullName evidence="3 14">DNA ligase</fullName>
        <ecNumber evidence="2 14">6.5.1.2</ecNumber>
    </recommendedName>
    <alternativeName>
        <fullName evidence="14">Polydeoxyribonucleotide synthase [NAD(+)]</fullName>
    </alternativeName>
</protein>
<keyword evidence="4 14" id="KW-0436">Ligase</keyword>
<dbReference type="PANTHER" id="PTHR23389">
    <property type="entry name" value="CHROMOSOME TRANSMISSION FIDELITY FACTOR 18"/>
    <property type="match status" value="1"/>
</dbReference>
<accession>A0A2H3P5M7</accession>
<dbReference type="InterPro" id="IPR018239">
    <property type="entry name" value="DNA_ligase_AS"/>
</dbReference>
<dbReference type="FunFam" id="1.10.150.20:FF:000007">
    <property type="entry name" value="DNA ligase"/>
    <property type="match status" value="1"/>
</dbReference>
<dbReference type="CDD" id="cd00114">
    <property type="entry name" value="LIGANc"/>
    <property type="match status" value="1"/>
</dbReference>
<dbReference type="PROSITE" id="PS50172">
    <property type="entry name" value="BRCT"/>
    <property type="match status" value="1"/>
</dbReference>
<evidence type="ECO:0000313" key="17">
    <source>
        <dbReference type="EMBL" id="PEN07078.1"/>
    </source>
</evidence>
<dbReference type="PIRSF" id="PIRSF001604">
    <property type="entry name" value="LigA"/>
    <property type="match status" value="1"/>
</dbReference>
<dbReference type="Pfam" id="PF03120">
    <property type="entry name" value="OB_DNA_ligase"/>
    <property type="match status" value="1"/>
</dbReference>
<keyword evidence="6 14" id="KW-0479">Metal-binding</keyword>
<organism evidence="17 18">
    <name type="scientific">Longimonas halophila</name>
    <dbReference type="NCBI Taxonomy" id="1469170"/>
    <lineage>
        <taxon>Bacteria</taxon>
        <taxon>Pseudomonadati</taxon>
        <taxon>Rhodothermota</taxon>
        <taxon>Rhodothermia</taxon>
        <taxon>Rhodothermales</taxon>
        <taxon>Salisaetaceae</taxon>
        <taxon>Longimonas</taxon>
    </lineage>
</organism>
<dbReference type="InterPro" id="IPR013840">
    <property type="entry name" value="DNAligase_N"/>
</dbReference>
<keyword evidence="11 14" id="KW-0234">DNA repair</keyword>
<feature type="binding site" evidence="14">
    <location>
        <position position="162"/>
    </location>
    <ligand>
        <name>NAD(+)</name>
        <dbReference type="ChEBI" id="CHEBI:57540"/>
    </ligand>
</feature>
<dbReference type="GO" id="GO:0005829">
    <property type="term" value="C:cytosol"/>
    <property type="evidence" value="ECO:0007669"/>
    <property type="project" value="TreeGrafter"/>
</dbReference>
<feature type="binding site" evidence="14">
    <location>
        <begin position="104"/>
        <end position="105"/>
    </location>
    <ligand>
        <name>NAD(+)</name>
        <dbReference type="ChEBI" id="CHEBI:57540"/>
    </ligand>
</feature>
<dbReference type="FunFam" id="2.40.50.140:FF:000012">
    <property type="entry name" value="DNA ligase"/>
    <property type="match status" value="1"/>
</dbReference>
<feature type="binding site" evidence="14">
    <location>
        <position position="200"/>
    </location>
    <ligand>
        <name>NAD(+)</name>
        <dbReference type="ChEBI" id="CHEBI:57540"/>
    </ligand>
</feature>
<dbReference type="RefSeq" id="WP_098062106.1">
    <property type="nucleotide sequence ID" value="NZ_PDEP01000006.1"/>
</dbReference>
<evidence type="ECO:0000256" key="3">
    <source>
        <dbReference type="ARBA" id="ARBA00013308"/>
    </source>
</evidence>
<feature type="domain" description="BRCT" evidence="16">
    <location>
        <begin position="617"/>
        <end position="693"/>
    </location>
</feature>
<feature type="region of interest" description="Disordered" evidence="15">
    <location>
        <begin position="647"/>
        <end position="679"/>
    </location>
</feature>
<evidence type="ECO:0000256" key="4">
    <source>
        <dbReference type="ARBA" id="ARBA00022598"/>
    </source>
</evidence>
<feature type="binding site" evidence="14">
    <location>
        <position position="316"/>
    </location>
    <ligand>
        <name>NAD(+)</name>
        <dbReference type="ChEBI" id="CHEBI:57540"/>
    </ligand>
</feature>
<evidence type="ECO:0000256" key="2">
    <source>
        <dbReference type="ARBA" id="ARBA00012722"/>
    </source>
</evidence>
<dbReference type="Gene3D" id="3.40.50.10190">
    <property type="entry name" value="BRCT domain"/>
    <property type="match status" value="1"/>
</dbReference>
<dbReference type="FunFam" id="3.30.470.30:FF:000001">
    <property type="entry name" value="DNA ligase"/>
    <property type="match status" value="1"/>
</dbReference>
<feature type="binding site" evidence="14">
    <location>
        <position position="139"/>
    </location>
    <ligand>
        <name>NAD(+)</name>
        <dbReference type="ChEBI" id="CHEBI:57540"/>
    </ligand>
</feature>
<dbReference type="InterPro" id="IPR003583">
    <property type="entry name" value="Hlx-hairpin-Hlx_DNA-bd_motif"/>
</dbReference>
<dbReference type="SUPFAM" id="SSF56091">
    <property type="entry name" value="DNA ligase/mRNA capping enzyme, catalytic domain"/>
    <property type="match status" value="1"/>
</dbReference>
<evidence type="ECO:0000256" key="12">
    <source>
        <dbReference type="ARBA" id="ARBA00034005"/>
    </source>
</evidence>
<dbReference type="EC" id="6.5.1.2" evidence="2 14"/>
<dbReference type="Pfam" id="PF01653">
    <property type="entry name" value="DNA_ligase_aden"/>
    <property type="match status" value="1"/>
</dbReference>
<dbReference type="GO" id="GO:0046872">
    <property type="term" value="F:metal ion binding"/>
    <property type="evidence" value="ECO:0007669"/>
    <property type="project" value="UniProtKB-KW"/>
</dbReference>
<feature type="binding site" evidence="14">
    <location>
        <begin position="55"/>
        <end position="59"/>
    </location>
    <ligand>
        <name>NAD(+)</name>
        <dbReference type="ChEBI" id="CHEBI:57540"/>
    </ligand>
</feature>
<evidence type="ECO:0000256" key="14">
    <source>
        <dbReference type="HAMAP-Rule" id="MF_01588"/>
    </source>
</evidence>
<dbReference type="GO" id="GO:0006260">
    <property type="term" value="P:DNA replication"/>
    <property type="evidence" value="ECO:0007669"/>
    <property type="project" value="UniProtKB-KW"/>
</dbReference>
<keyword evidence="5 14" id="KW-0235">DNA replication</keyword>
<dbReference type="InterPro" id="IPR013839">
    <property type="entry name" value="DNAligase_adenylation"/>
</dbReference>
<dbReference type="SMART" id="SM00278">
    <property type="entry name" value="HhH1"/>
    <property type="match status" value="4"/>
</dbReference>
<dbReference type="SMART" id="SM00292">
    <property type="entry name" value="BRCT"/>
    <property type="match status" value="1"/>
</dbReference>
<reference evidence="17 18" key="1">
    <citation type="submission" date="2017-10" db="EMBL/GenBank/DDBJ databases">
        <title>Draft genome of Longimonas halophila.</title>
        <authorList>
            <person name="Goh K.M."/>
            <person name="Shamsir M.S."/>
            <person name="Lim S.W."/>
        </authorList>
    </citation>
    <scope>NUCLEOTIDE SEQUENCE [LARGE SCALE GENOMIC DNA]</scope>
    <source>
        <strain evidence="17 18">KCTC 42399</strain>
    </source>
</reference>
<dbReference type="InterPro" id="IPR041663">
    <property type="entry name" value="DisA/LigA_HHH"/>
</dbReference>
<dbReference type="Pfam" id="PF12826">
    <property type="entry name" value="HHH_2"/>
    <property type="match status" value="1"/>
</dbReference>
<proteinExistence type="inferred from homology"/>
<evidence type="ECO:0000256" key="5">
    <source>
        <dbReference type="ARBA" id="ARBA00022705"/>
    </source>
</evidence>
<dbReference type="Pfam" id="PF00533">
    <property type="entry name" value="BRCT"/>
    <property type="match status" value="1"/>
</dbReference>
<gene>
    <name evidence="14" type="primary">ligA</name>
    <name evidence="17" type="ORF">CRI93_08035</name>
</gene>
<name>A0A2H3P5M7_9BACT</name>
<dbReference type="SUPFAM" id="SSF52113">
    <property type="entry name" value="BRCT domain"/>
    <property type="match status" value="1"/>
</dbReference>
<dbReference type="InterPro" id="IPR001357">
    <property type="entry name" value="BRCT_dom"/>
</dbReference>
<keyword evidence="8 14" id="KW-0862">Zinc</keyword>
<dbReference type="OrthoDB" id="9759736at2"/>
<feature type="binding site" evidence="14">
    <location>
        <position position="340"/>
    </location>
    <ligand>
        <name>NAD(+)</name>
        <dbReference type="ChEBI" id="CHEBI:57540"/>
    </ligand>
</feature>